<feature type="domain" description="ABC transmembrane type-1" evidence="8">
    <location>
        <begin position="89"/>
        <end position="319"/>
    </location>
</feature>
<keyword evidence="2 7" id="KW-0813">Transport</keyword>
<dbReference type="Proteomes" id="UP000533476">
    <property type="component" value="Unassembled WGS sequence"/>
</dbReference>
<comment type="similarity">
    <text evidence="7">Belongs to the binding-protein-dependent transport system permease family.</text>
</comment>
<evidence type="ECO:0000256" key="1">
    <source>
        <dbReference type="ARBA" id="ARBA00004651"/>
    </source>
</evidence>
<name>A0A7Y0L6L0_9FIRM</name>
<dbReference type="PANTHER" id="PTHR30193:SF42">
    <property type="entry name" value="ABC TRANSPORTER PERMEASE PROTEIN"/>
    <property type="match status" value="1"/>
</dbReference>
<dbReference type="GO" id="GO:0005886">
    <property type="term" value="C:plasma membrane"/>
    <property type="evidence" value="ECO:0007669"/>
    <property type="project" value="UniProtKB-SubCell"/>
</dbReference>
<evidence type="ECO:0000256" key="2">
    <source>
        <dbReference type="ARBA" id="ARBA00022448"/>
    </source>
</evidence>
<keyword evidence="6 7" id="KW-0472">Membrane</keyword>
<dbReference type="Gene3D" id="1.10.3720.10">
    <property type="entry name" value="MetI-like"/>
    <property type="match status" value="1"/>
</dbReference>
<evidence type="ECO:0000256" key="3">
    <source>
        <dbReference type="ARBA" id="ARBA00022475"/>
    </source>
</evidence>
<keyword evidence="3" id="KW-1003">Cell membrane</keyword>
<protein>
    <submittedName>
        <fullName evidence="9">Sugar ABC transporter permease</fullName>
    </submittedName>
</protein>
<evidence type="ECO:0000259" key="8">
    <source>
        <dbReference type="PROSITE" id="PS50928"/>
    </source>
</evidence>
<gene>
    <name evidence="9" type="ORF">HIJ39_10965</name>
</gene>
<feature type="transmembrane region" description="Helical" evidence="7">
    <location>
        <begin position="127"/>
        <end position="146"/>
    </location>
</feature>
<evidence type="ECO:0000256" key="7">
    <source>
        <dbReference type="RuleBase" id="RU363032"/>
    </source>
</evidence>
<dbReference type="Pfam" id="PF00528">
    <property type="entry name" value="BPD_transp_1"/>
    <property type="match status" value="1"/>
</dbReference>
<keyword evidence="5 7" id="KW-1133">Transmembrane helix</keyword>
<evidence type="ECO:0000256" key="4">
    <source>
        <dbReference type="ARBA" id="ARBA00022692"/>
    </source>
</evidence>
<dbReference type="RefSeq" id="WP_169099605.1">
    <property type="nucleotide sequence ID" value="NZ_JABBVZ010000033.1"/>
</dbReference>
<feature type="transmembrane region" description="Helical" evidence="7">
    <location>
        <begin position="29"/>
        <end position="52"/>
    </location>
</feature>
<dbReference type="SUPFAM" id="SSF161098">
    <property type="entry name" value="MetI-like"/>
    <property type="match status" value="1"/>
</dbReference>
<dbReference type="PROSITE" id="PS50928">
    <property type="entry name" value="ABC_TM1"/>
    <property type="match status" value="1"/>
</dbReference>
<evidence type="ECO:0000256" key="6">
    <source>
        <dbReference type="ARBA" id="ARBA00023136"/>
    </source>
</evidence>
<organism evidence="9 10">
    <name type="scientific">Sulfobacillus harzensis</name>
    <dbReference type="NCBI Taxonomy" id="2729629"/>
    <lineage>
        <taxon>Bacteria</taxon>
        <taxon>Bacillati</taxon>
        <taxon>Bacillota</taxon>
        <taxon>Clostridia</taxon>
        <taxon>Eubacteriales</taxon>
        <taxon>Clostridiales Family XVII. Incertae Sedis</taxon>
        <taxon>Sulfobacillus</taxon>
    </lineage>
</organism>
<keyword evidence="10" id="KW-1185">Reference proteome</keyword>
<sequence>MSTIEPSAAVEPGLEKPVKRRRRLSRDKAWAVITLIPTLILLGVFVYAFIFWTGWVSLSKWNSFIVNMSYNGLANFRAIFSSYRFQSDLRNMVYFTIGFVLLCLVVGMFLAVLLDQKIKLEGVFRSIYLYPMAVSAAATGVVWDWLLNPQTGINLILQHFGIHKLPQWYLSPRFTPSGFHLFSINGGLPVAFLAVLIATVWEWCGFTMALYLAGLRAIPEEIKEAAVIDGAGPWRTFFSVILPQLRSVTVTAIILLMASSLKVFDLLYAMTGPGPNFITDLPALNMFDTTFNADAFAQGAAIAIVLLVLVLIFVVPYLISTLRREARG</sequence>
<comment type="caution">
    <text evidence="9">The sequence shown here is derived from an EMBL/GenBank/DDBJ whole genome shotgun (WGS) entry which is preliminary data.</text>
</comment>
<dbReference type="CDD" id="cd06261">
    <property type="entry name" value="TM_PBP2"/>
    <property type="match status" value="1"/>
</dbReference>
<proteinExistence type="inferred from homology"/>
<dbReference type="InterPro" id="IPR035906">
    <property type="entry name" value="MetI-like_sf"/>
</dbReference>
<evidence type="ECO:0000313" key="10">
    <source>
        <dbReference type="Proteomes" id="UP000533476"/>
    </source>
</evidence>
<dbReference type="InterPro" id="IPR051393">
    <property type="entry name" value="ABC_transporter_permease"/>
</dbReference>
<comment type="subcellular location">
    <subcellularLocation>
        <location evidence="1 7">Cell membrane</location>
        <topology evidence="1 7">Multi-pass membrane protein</topology>
    </subcellularLocation>
</comment>
<feature type="transmembrane region" description="Helical" evidence="7">
    <location>
        <begin position="295"/>
        <end position="319"/>
    </location>
</feature>
<keyword evidence="4 7" id="KW-0812">Transmembrane</keyword>
<feature type="transmembrane region" description="Helical" evidence="7">
    <location>
        <begin position="190"/>
        <end position="213"/>
    </location>
</feature>
<dbReference type="GO" id="GO:0055085">
    <property type="term" value="P:transmembrane transport"/>
    <property type="evidence" value="ECO:0007669"/>
    <property type="project" value="InterPro"/>
</dbReference>
<dbReference type="AlphaFoldDB" id="A0A7Y0L6L0"/>
<dbReference type="InterPro" id="IPR000515">
    <property type="entry name" value="MetI-like"/>
</dbReference>
<dbReference type="EMBL" id="JABBVZ010000033">
    <property type="protein sequence ID" value="NMP22869.1"/>
    <property type="molecule type" value="Genomic_DNA"/>
</dbReference>
<feature type="transmembrane region" description="Helical" evidence="7">
    <location>
        <begin position="245"/>
        <end position="264"/>
    </location>
</feature>
<dbReference type="PANTHER" id="PTHR30193">
    <property type="entry name" value="ABC TRANSPORTER PERMEASE PROTEIN"/>
    <property type="match status" value="1"/>
</dbReference>
<evidence type="ECO:0000313" key="9">
    <source>
        <dbReference type="EMBL" id="NMP22869.1"/>
    </source>
</evidence>
<evidence type="ECO:0000256" key="5">
    <source>
        <dbReference type="ARBA" id="ARBA00022989"/>
    </source>
</evidence>
<feature type="transmembrane region" description="Helical" evidence="7">
    <location>
        <begin position="92"/>
        <end position="115"/>
    </location>
</feature>
<reference evidence="9 10" key="1">
    <citation type="submission" date="2020-04" db="EMBL/GenBank/DDBJ databases">
        <authorList>
            <person name="Zhang R."/>
            <person name="Schippers A."/>
        </authorList>
    </citation>
    <scope>NUCLEOTIDE SEQUENCE [LARGE SCALE GENOMIC DNA]</scope>
    <source>
        <strain evidence="9 10">DSM 109850</strain>
    </source>
</reference>
<accession>A0A7Y0L6L0</accession>